<gene>
    <name evidence="4" type="primary">abcC3</name>
    <name evidence="4" type="ORF">AK812_SmicGene47740</name>
</gene>
<evidence type="ECO:0000256" key="3">
    <source>
        <dbReference type="ARBA" id="ARBA00023136"/>
    </source>
</evidence>
<keyword evidence="1" id="KW-0812">Transmembrane</keyword>
<dbReference type="OrthoDB" id="4865934at2759"/>
<organism evidence="4 5">
    <name type="scientific">Symbiodinium microadriaticum</name>
    <name type="common">Dinoflagellate</name>
    <name type="synonym">Zooxanthella microadriatica</name>
    <dbReference type="NCBI Taxonomy" id="2951"/>
    <lineage>
        <taxon>Eukaryota</taxon>
        <taxon>Sar</taxon>
        <taxon>Alveolata</taxon>
        <taxon>Dinophyceae</taxon>
        <taxon>Suessiales</taxon>
        <taxon>Symbiodiniaceae</taxon>
        <taxon>Symbiodinium</taxon>
    </lineage>
</organism>
<evidence type="ECO:0000256" key="1">
    <source>
        <dbReference type="ARBA" id="ARBA00022692"/>
    </source>
</evidence>
<keyword evidence="3" id="KW-0472">Membrane</keyword>
<dbReference type="EMBL" id="LSRX01006251">
    <property type="protein sequence ID" value="OLP73143.1"/>
    <property type="molecule type" value="Genomic_DNA"/>
</dbReference>
<proteinExistence type="predicted"/>
<evidence type="ECO:0000313" key="4">
    <source>
        <dbReference type="EMBL" id="OLP73143.1"/>
    </source>
</evidence>
<dbReference type="Gene3D" id="1.20.1560.10">
    <property type="entry name" value="ABC transporter type 1, transmembrane domain"/>
    <property type="match status" value="1"/>
</dbReference>
<dbReference type="SUPFAM" id="SSF90123">
    <property type="entry name" value="ABC transporter transmembrane region"/>
    <property type="match status" value="1"/>
</dbReference>
<dbReference type="GO" id="GO:0005524">
    <property type="term" value="F:ATP binding"/>
    <property type="evidence" value="ECO:0007669"/>
    <property type="project" value="InterPro"/>
</dbReference>
<evidence type="ECO:0000313" key="5">
    <source>
        <dbReference type="Proteomes" id="UP000186817"/>
    </source>
</evidence>
<accession>A0A1Q9BR15</accession>
<protein>
    <submittedName>
        <fullName evidence="4">ABC transporter C family member 3</fullName>
    </submittedName>
</protein>
<dbReference type="InterPro" id="IPR036640">
    <property type="entry name" value="ABC1_TM_sf"/>
</dbReference>
<evidence type="ECO:0000256" key="2">
    <source>
        <dbReference type="ARBA" id="ARBA00022989"/>
    </source>
</evidence>
<dbReference type="Proteomes" id="UP000186817">
    <property type="component" value="Unassembled WGS sequence"/>
</dbReference>
<feature type="non-terminal residue" evidence="4">
    <location>
        <position position="60"/>
    </location>
</feature>
<dbReference type="AlphaFoldDB" id="A0A1Q9BR15"/>
<dbReference type="GO" id="GO:0016020">
    <property type="term" value="C:membrane"/>
    <property type="evidence" value="ECO:0007669"/>
    <property type="project" value="InterPro"/>
</dbReference>
<keyword evidence="2" id="KW-1133">Transmembrane helix</keyword>
<keyword evidence="5" id="KW-1185">Reference proteome</keyword>
<sequence>MTVYRWPARDLRRLEGVSRSPGMSHFSDSVKGANTIRAYGHEAHQTCANIDSLGATIPRE</sequence>
<comment type="caution">
    <text evidence="4">The sequence shown here is derived from an EMBL/GenBank/DDBJ whole genome shotgun (WGS) entry which is preliminary data.</text>
</comment>
<reference evidence="4 5" key="1">
    <citation type="submission" date="2016-02" db="EMBL/GenBank/DDBJ databases">
        <title>Genome analysis of coral dinoflagellate symbionts highlights evolutionary adaptations to a symbiotic lifestyle.</title>
        <authorList>
            <person name="Aranda M."/>
            <person name="Li Y."/>
            <person name="Liew Y.J."/>
            <person name="Baumgarten S."/>
            <person name="Simakov O."/>
            <person name="Wilson M."/>
            <person name="Piel J."/>
            <person name="Ashoor H."/>
            <person name="Bougouffa S."/>
            <person name="Bajic V.B."/>
            <person name="Ryu T."/>
            <person name="Ravasi T."/>
            <person name="Bayer T."/>
            <person name="Micklem G."/>
            <person name="Kim H."/>
            <person name="Bhak J."/>
            <person name="Lajeunesse T.C."/>
            <person name="Voolstra C.R."/>
        </authorList>
    </citation>
    <scope>NUCLEOTIDE SEQUENCE [LARGE SCALE GENOMIC DNA]</scope>
    <source>
        <strain evidence="4 5">CCMP2467</strain>
    </source>
</reference>
<name>A0A1Q9BR15_SYMMI</name>